<sequence>MSNRTLFFPSPTILILLLWCTTICIAQNNNSSLCTPSSCGDITITYPFRLKTDPSSCGHPDSIFALECLQNRTTLRSKSRIYVVQTITYDNFTLRLSDPGLVTKNYSSCPTYYSSPENDLYSSYMNYGTTYGPTVTFLNCVGPVNNPSYVLSPFCGRNTSAIFFNSYVTVKRILVSDLEEVCAYDTSVGTAWPDDDGGGNKKYSYSEIHDMMAYGFEMSWYRVYCGDCGGDCVLVEKGKKVRCRYSCYEIVSLRPDSFACKLVFYGLYAIYGGMAIGGLIALRLVLGIPFLIGLIVYKWKTRHSSMQQSQTIQEISQHQVNFMPINYNYGEIKKMTKNLNSKLGLNNNLFKGNLRSGPSVAIEMLINSSSTDKEFISHVSKLSKISHPNVVKLVGFCIEGSKRALVHELVNRGSSLEKHVSLKYVDIYKIAIGMARGVECLHGAGIYDIGINPQNVLIDEEFNPKISGCGRNDRKMGFIAPEVFYKNIGEISCIADVYSYGMVVMEMAGRVEYSNKSDEIYFPFWVYKELMRGKKLEIMGADEEEVIMVKKVIIVGLWCIQIRGVDRPLMSEVVEMLEGGFERLDLPQMLFQRESYG</sequence>
<keyword evidence="5 8" id="KW-1133">Transmembrane helix</keyword>
<name>A0ABD3E8S0_9LAMI</name>
<keyword evidence="2" id="KW-0418">Kinase</keyword>
<reference evidence="12" key="1">
    <citation type="journal article" date="2024" name="IScience">
        <title>Strigolactones Initiate the Formation of Haustorium-like Structures in Castilleja.</title>
        <authorList>
            <person name="Buerger M."/>
            <person name="Peterson D."/>
            <person name="Chory J."/>
        </authorList>
    </citation>
    <scope>NUCLEOTIDE SEQUENCE [LARGE SCALE GENOMIC DNA]</scope>
</reference>
<evidence type="ECO:0000256" key="8">
    <source>
        <dbReference type="SAM" id="Phobius"/>
    </source>
</evidence>
<feature type="chain" id="PRO_5044873931" description="Protein kinase domain-containing protein" evidence="9">
    <location>
        <begin position="27"/>
        <end position="597"/>
    </location>
</feature>
<dbReference type="InterPro" id="IPR011009">
    <property type="entry name" value="Kinase-like_dom_sf"/>
</dbReference>
<evidence type="ECO:0000256" key="6">
    <source>
        <dbReference type="ARBA" id="ARBA00023136"/>
    </source>
</evidence>
<keyword evidence="2" id="KW-0808">Transferase</keyword>
<proteinExistence type="predicted"/>
<evidence type="ECO:0000256" key="7">
    <source>
        <dbReference type="ARBA" id="ARBA00023180"/>
    </source>
</evidence>
<keyword evidence="7" id="KW-0325">Glycoprotein</keyword>
<dbReference type="Pfam" id="PF13947">
    <property type="entry name" value="GUB_WAK_bind"/>
    <property type="match status" value="1"/>
</dbReference>
<dbReference type="AlphaFoldDB" id="A0ABD3E8S0"/>
<dbReference type="Proteomes" id="UP001632038">
    <property type="component" value="Unassembled WGS sequence"/>
</dbReference>
<dbReference type="GO" id="GO:0016020">
    <property type="term" value="C:membrane"/>
    <property type="evidence" value="ECO:0007669"/>
    <property type="project" value="UniProtKB-SubCell"/>
</dbReference>
<dbReference type="InterPro" id="IPR045874">
    <property type="entry name" value="LRK10/LRL21-25-like"/>
</dbReference>
<keyword evidence="12" id="KW-1185">Reference proteome</keyword>
<evidence type="ECO:0000256" key="2">
    <source>
        <dbReference type="ARBA" id="ARBA00022527"/>
    </source>
</evidence>
<evidence type="ECO:0000313" key="12">
    <source>
        <dbReference type="Proteomes" id="UP001632038"/>
    </source>
</evidence>
<dbReference type="Gene3D" id="1.10.510.10">
    <property type="entry name" value="Transferase(Phosphotransferase) domain 1"/>
    <property type="match status" value="1"/>
</dbReference>
<comment type="caution">
    <text evidence="11">The sequence shown here is derived from an EMBL/GenBank/DDBJ whole genome shotgun (WGS) entry which is preliminary data.</text>
</comment>
<evidence type="ECO:0000256" key="4">
    <source>
        <dbReference type="ARBA" id="ARBA00022729"/>
    </source>
</evidence>
<accession>A0ABD3E8S0</accession>
<dbReference type="GO" id="GO:0004674">
    <property type="term" value="F:protein serine/threonine kinase activity"/>
    <property type="evidence" value="ECO:0007669"/>
    <property type="project" value="UniProtKB-KW"/>
</dbReference>
<dbReference type="SUPFAM" id="SSF56112">
    <property type="entry name" value="Protein kinase-like (PK-like)"/>
    <property type="match status" value="1"/>
</dbReference>
<feature type="domain" description="Protein kinase" evidence="10">
    <location>
        <begin position="329"/>
        <end position="581"/>
    </location>
</feature>
<keyword evidence="2" id="KW-0723">Serine/threonine-protein kinase</keyword>
<evidence type="ECO:0000256" key="1">
    <source>
        <dbReference type="ARBA" id="ARBA00004479"/>
    </source>
</evidence>
<evidence type="ECO:0000256" key="9">
    <source>
        <dbReference type="SAM" id="SignalP"/>
    </source>
</evidence>
<dbReference type="InterPro" id="IPR000719">
    <property type="entry name" value="Prot_kinase_dom"/>
</dbReference>
<comment type="subcellular location">
    <subcellularLocation>
        <location evidence="1">Membrane</location>
        <topology evidence="1">Single-pass type I membrane protein</topology>
    </subcellularLocation>
</comment>
<evidence type="ECO:0000259" key="10">
    <source>
        <dbReference type="PROSITE" id="PS50011"/>
    </source>
</evidence>
<dbReference type="Pfam" id="PF07714">
    <property type="entry name" value="PK_Tyr_Ser-Thr"/>
    <property type="match status" value="1"/>
</dbReference>
<keyword evidence="3 8" id="KW-0812">Transmembrane</keyword>
<protein>
    <recommendedName>
        <fullName evidence="10">Protein kinase domain-containing protein</fullName>
    </recommendedName>
</protein>
<dbReference type="EMBL" id="JAVIJP010000007">
    <property type="protein sequence ID" value="KAL3650549.1"/>
    <property type="molecule type" value="Genomic_DNA"/>
</dbReference>
<organism evidence="11 12">
    <name type="scientific">Castilleja foliolosa</name>
    <dbReference type="NCBI Taxonomy" id="1961234"/>
    <lineage>
        <taxon>Eukaryota</taxon>
        <taxon>Viridiplantae</taxon>
        <taxon>Streptophyta</taxon>
        <taxon>Embryophyta</taxon>
        <taxon>Tracheophyta</taxon>
        <taxon>Spermatophyta</taxon>
        <taxon>Magnoliopsida</taxon>
        <taxon>eudicotyledons</taxon>
        <taxon>Gunneridae</taxon>
        <taxon>Pentapetalae</taxon>
        <taxon>asterids</taxon>
        <taxon>lamiids</taxon>
        <taxon>Lamiales</taxon>
        <taxon>Orobanchaceae</taxon>
        <taxon>Pedicularideae</taxon>
        <taxon>Castillejinae</taxon>
        <taxon>Castilleja</taxon>
    </lineage>
</organism>
<dbReference type="InterPro" id="IPR001245">
    <property type="entry name" value="Ser-Thr/Tyr_kinase_cat_dom"/>
</dbReference>
<evidence type="ECO:0000256" key="5">
    <source>
        <dbReference type="ARBA" id="ARBA00022989"/>
    </source>
</evidence>
<dbReference type="InterPro" id="IPR025287">
    <property type="entry name" value="WAK_GUB"/>
</dbReference>
<gene>
    <name evidence="11" type="ORF">CASFOL_006952</name>
</gene>
<keyword evidence="4 9" id="KW-0732">Signal</keyword>
<evidence type="ECO:0000313" key="11">
    <source>
        <dbReference type="EMBL" id="KAL3650549.1"/>
    </source>
</evidence>
<feature type="transmembrane region" description="Helical" evidence="8">
    <location>
        <begin position="268"/>
        <end position="297"/>
    </location>
</feature>
<dbReference type="Gene3D" id="3.30.200.20">
    <property type="entry name" value="Phosphorylase Kinase, domain 1"/>
    <property type="match status" value="1"/>
</dbReference>
<feature type="signal peptide" evidence="9">
    <location>
        <begin position="1"/>
        <end position="26"/>
    </location>
</feature>
<keyword evidence="6 8" id="KW-0472">Membrane</keyword>
<dbReference type="PANTHER" id="PTHR27009">
    <property type="entry name" value="RUST RESISTANCE KINASE LR10-RELATED"/>
    <property type="match status" value="1"/>
</dbReference>
<evidence type="ECO:0000256" key="3">
    <source>
        <dbReference type="ARBA" id="ARBA00022692"/>
    </source>
</evidence>
<dbReference type="PROSITE" id="PS50011">
    <property type="entry name" value="PROTEIN_KINASE_DOM"/>
    <property type="match status" value="1"/>
</dbReference>